<evidence type="ECO:0000313" key="2">
    <source>
        <dbReference type="EMBL" id="GAX15213.1"/>
    </source>
</evidence>
<dbReference type="GO" id="GO:0032266">
    <property type="term" value="F:phosphatidylinositol-3-phosphate binding"/>
    <property type="evidence" value="ECO:0007669"/>
    <property type="project" value="UniProtKB-UniRule"/>
</dbReference>
<dbReference type="PANTHER" id="PTHR13128">
    <property type="entry name" value="VACUOLAR PROTEIN-SORTING-ASSOCIATED PROTEIN 36"/>
    <property type="match status" value="1"/>
</dbReference>
<organism evidence="2 3">
    <name type="scientific">Fistulifera solaris</name>
    <name type="common">Oleaginous diatom</name>
    <dbReference type="NCBI Taxonomy" id="1519565"/>
    <lineage>
        <taxon>Eukaryota</taxon>
        <taxon>Sar</taxon>
        <taxon>Stramenopiles</taxon>
        <taxon>Ochrophyta</taxon>
        <taxon>Bacillariophyta</taxon>
        <taxon>Bacillariophyceae</taxon>
        <taxon>Bacillariophycidae</taxon>
        <taxon>Naviculales</taxon>
        <taxon>Naviculaceae</taxon>
        <taxon>Fistulifera</taxon>
    </lineage>
</organism>
<dbReference type="GO" id="GO:0031902">
    <property type="term" value="C:late endosome membrane"/>
    <property type="evidence" value="ECO:0007669"/>
    <property type="project" value="UniProtKB-UniRule"/>
</dbReference>
<dbReference type="OrthoDB" id="271448at2759"/>
<evidence type="ECO:0000313" key="3">
    <source>
        <dbReference type="Proteomes" id="UP000198406"/>
    </source>
</evidence>
<dbReference type="GO" id="GO:0000814">
    <property type="term" value="C:ESCRT II complex"/>
    <property type="evidence" value="ECO:0007669"/>
    <property type="project" value="UniProtKB-UniRule"/>
</dbReference>
<keyword evidence="3" id="KW-1185">Reference proteome</keyword>
<accession>A0A1Z5JMG6</accession>
<dbReference type="InterPro" id="IPR037855">
    <property type="entry name" value="Vps36"/>
</dbReference>
<dbReference type="Pfam" id="PF04157">
    <property type="entry name" value="EAP30"/>
    <property type="match status" value="1"/>
</dbReference>
<protein>
    <recommendedName>
        <fullName evidence="1">Vacuolar protein-sorting-associated protein 36</fullName>
    </recommendedName>
    <alternativeName>
        <fullName evidence="1">ESCRT-II complex subunit VPS36</fullName>
    </alternativeName>
</protein>
<comment type="caution">
    <text evidence="2">The sequence shown here is derived from an EMBL/GenBank/DDBJ whole genome shotgun (WGS) entry which is preliminary data.</text>
</comment>
<keyword evidence="1" id="KW-0967">Endosome</keyword>
<sequence>MTTTQQHYSPFDCLVVAEQTPAGLLQKESQEVEVLLVLEIELRASDEPLVPLNEKHHVDVAKSNLPWKDRTPQLMMQLTTHRTVFWSETASKQRQGRYLHHSQLLQLNTESAGGLFQKSPKLILQTAAMGELCLVFGAAKKRDECFSAYQKVVSRRGWETPTLNTIQTAPRRRVGLDALLTSDTRRHEHAAQLAETAFQGDAELLLKEAQGLVQIIQHYVATLERQHEFSNAQDKETQQLVGMLQHMGMTSALTPNDTQLARELTDFVRPHLTAQHPVMTLTDVYCLYNRARATHLLSPDDFRAAAEQCHSLQLGISVATLPSGLVVLQNDQYADPVHLQERLTQLLHDHALASLTALDVSRYWRISAVLAMEQLKLVERSGSWVRDETLESLRFYPNRYFCA</sequence>
<dbReference type="InterPro" id="IPR040608">
    <property type="entry name" value="Snf8/Vps36"/>
</dbReference>
<keyword evidence="1" id="KW-0813">Transport</keyword>
<dbReference type="InParanoid" id="A0A1Z5JMG6"/>
<keyword evidence="1" id="KW-0653">Protein transport</keyword>
<dbReference type="Gene3D" id="1.10.10.10">
    <property type="entry name" value="Winged helix-like DNA-binding domain superfamily/Winged helix DNA-binding domain"/>
    <property type="match status" value="2"/>
</dbReference>
<dbReference type="AlphaFoldDB" id="A0A1Z5JMG6"/>
<comment type="function">
    <text evidence="1">Component of the ESCRT-II complex (endosomal sorting complex required for transport II), which is required for multivesicular body (MVB) formation and sorting of endosomal cargo proteins into MVBs.</text>
</comment>
<gene>
    <name evidence="2" type="ORF">FisN_12Lu181</name>
</gene>
<dbReference type="Proteomes" id="UP000198406">
    <property type="component" value="Unassembled WGS sequence"/>
</dbReference>
<dbReference type="PANTHER" id="PTHR13128:SF12">
    <property type="entry name" value="VACUOLAR PROTEIN-SORTING-ASSOCIATED PROTEIN 36"/>
    <property type="match status" value="1"/>
</dbReference>
<name>A0A1Z5JMG6_FISSO</name>
<dbReference type="InterPro" id="IPR036388">
    <property type="entry name" value="WH-like_DNA-bd_sf"/>
</dbReference>
<dbReference type="EMBL" id="BDSP01000087">
    <property type="protein sequence ID" value="GAX15213.1"/>
    <property type="molecule type" value="Genomic_DNA"/>
</dbReference>
<dbReference type="GO" id="GO:0043130">
    <property type="term" value="F:ubiquitin binding"/>
    <property type="evidence" value="ECO:0007669"/>
    <property type="project" value="UniProtKB-UniRule"/>
</dbReference>
<comment type="subcellular location">
    <subcellularLocation>
        <location evidence="1">Cytoplasm</location>
    </subcellularLocation>
    <subcellularLocation>
        <location evidence="1">Endosome</location>
    </subcellularLocation>
</comment>
<comment type="similarity">
    <text evidence="1">Belongs to the VPS36 family.</text>
</comment>
<dbReference type="SUPFAM" id="SSF46785">
    <property type="entry name" value="Winged helix' DNA-binding domain"/>
    <property type="match status" value="1"/>
</dbReference>
<reference evidence="2 3" key="1">
    <citation type="journal article" date="2015" name="Plant Cell">
        <title>Oil accumulation by the oleaginous diatom Fistulifera solaris as revealed by the genome and transcriptome.</title>
        <authorList>
            <person name="Tanaka T."/>
            <person name="Maeda Y."/>
            <person name="Veluchamy A."/>
            <person name="Tanaka M."/>
            <person name="Abida H."/>
            <person name="Marechal E."/>
            <person name="Bowler C."/>
            <person name="Muto M."/>
            <person name="Sunaga Y."/>
            <person name="Tanaka M."/>
            <person name="Yoshino T."/>
            <person name="Taniguchi T."/>
            <person name="Fukuda Y."/>
            <person name="Nemoto M."/>
            <person name="Matsumoto M."/>
            <person name="Wong P.S."/>
            <person name="Aburatani S."/>
            <person name="Fujibuchi W."/>
        </authorList>
    </citation>
    <scope>NUCLEOTIDE SEQUENCE [LARGE SCALE GENOMIC DNA]</scope>
    <source>
        <strain evidence="2 3">JPCC DA0580</strain>
    </source>
</reference>
<comment type="subunit">
    <text evidence="1">Component of the endosomal sorting complex required for transport II (ESCRT-II).</text>
</comment>
<keyword evidence="1" id="KW-0963">Cytoplasm</keyword>
<dbReference type="GO" id="GO:0043328">
    <property type="term" value="P:protein transport to vacuole involved in ubiquitin-dependent protein catabolic process via the multivesicular body sorting pathway"/>
    <property type="evidence" value="ECO:0007669"/>
    <property type="project" value="UniProtKB-UniRule"/>
</dbReference>
<dbReference type="InterPro" id="IPR036390">
    <property type="entry name" value="WH_DNA-bd_sf"/>
</dbReference>
<evidence type="ECO:0000256" key="1">
    <source>
        <dbReference type="RuleBase" id="RU367095"/>
    </source>
</evidence>
<proteinExistence type="inferred from homology"/>